<dbReference type="SUPFAM" id="SSF53383">
    <property type="entry name" value="PLP-dependent transferases"/>
    <property type="match status" value="1"/>
</dbReference>
<dbReference type="PANTHER" id="PTHR43643">
    <property type="entry name" value="HISTIDINOL-PHOSPHATE AMINOTRANSFERASE 2"/>
    <property type="match status" value="1"/>
</dbReference>
<feature type="modified residue" description="N6-(pyridoxal phosphate)lysine" evidence="6">
    <location>
        <position position="252"/>
    </location>
</feature>
<sequence>MTSTENPINEAAGQAAGTEAGAAVDNDVEITPRSVLGRLPKYAAGKPPAAIEGLQAYKLSSNENPLPPIPAVLEAINAQTDIMRYPDPLSTALRTELASFLDVPADDIVTGAGSLGALVQILQTFAGQDDDGAADEVVYPWRSFEAYPIMVGLAGARSVQVPNRADGSHDLEAMAAAVTDRTRVILLCTPNNPTGPALTTAQVEGFLASVPGNVIVVIDEAYTEFVRDPEVVDGIAMYKKYPNVVVLRTFSKAHGLAGLRVGYSVSRPAITQYLRVAATPFAVSSIAEHAAITSLRHYGQVKERVQSLVDERERVVAGLKELGWKIPQTQANFVWLPLGENAQVFAEFAGKEALSVRAFAGDGVRVSIGEVEANTRFLQLCAAYAKVQAVS</sequence>
<dbReference type="InterPro" id="IPR015421">
    <property type="entry name" value="PyrdxlP-dep_Trfase_major"/>
</dbReference>
<dbReference type="NCBIfam" id="NF002878">
    <property type="entry name" value="PRK03321.1"/>
    <property type="match status" value="1"/>
</dbReference>
<dbReference type="NCBIfam" id="TIGR01141">
    <property type="entry name" value="hisC"/>
    <property type="match status" value="1"/>
</dbReference>
<dbReference type="EMBL" id="JAKLTQ010000004">
    <property type="protein sequence ID" value="MCG2621931.1"/>
    <property type="molecule type" value="Genomic_DNA"/>
</dbReference>
<dbReference type="Pfam" id="PF00155">
    <property type="entry name" value="Aminotran_1_2"/>
    <property type="match status" value="1"/>
</dbReference>
<keyword evidence="4 6" id="KW-0808">Transferase</keyword>
<dbReference type="Gene3D" id="3.40.640.10">
    <property type="entry name" value="Type I PLP-dependent aspartate aminotransferase-like (Major domain)"/>
    <property type="match status" value="1"/>
</dbReference>
<evidence type="ECO:0000313" key="9">
    <source>
        <dbReference type="EMBL" id="MCG2621931.1"/>
    </source>
</evidence>
<name>A0ABS9L5H2_9MICC</name>
<comment type="catalytic activity">
    <reaction evidence="6">
        <text>an aromatic L-alpha-amino acid + 2-oxoglutarate = an aromatic oxo-acid + L-glutamate</text>
        <dbReference type="Rhea" id="RHEA:17533"/>
        <dbReference type="ChEBI" id="CHEBI:16810"/>
        <dbReference type="ChEBI" id="CHEBI:29985"/>
        <dbReference type="ChEBI" id="CHEBI:73309"/>
        <dbReference type="ChEBI" id="CHEBI:84824"/>
        <dbReference type="EC" id="2.6.1.57"/>
    </reaction>
</comment>
<feature type="domain" description="Aminotransferase class I/classII large" evidence="8">
    <location>
        <begin position="58"/>
        <end position="348"/>
    </location>
</feature>
<evidence type="ECO:0000256" key="7">
    <source>
        <dbReference type="SAM" id="MobiDB-lite"/>
    </source>
</evidence>
<comment type="caution">
    <text evidence="9">The sequence shown here is derived from an EMBL/GenBank/DDBJ whole genome shotgun (WGS) entry which is preliminary data.</text>
</comment>
<evidence type="ECO:0000256" key="2">
    <source>
        <dbReference type="ARBA" id="ARBA00011738"/>
    </source>
</evidence>
<accession>A0ABS9L5H2</accession>
<organism evidence="9 10">
    <name type="scientific">Arthrobacter hankyongi</name>
    <dbReference type="NCBI Taxonomy" id="2904801"/>
    <lineage>
        <taxon>Bacteria</taxon>
        <taxon>Bacillati</taxon>
        <taxon>Actinomycetota</taxon>
        <taxon>Actinomycetes</taxon>
        <taxon>Micrococcales</taxon>
        <taxon>Micrococcaceae</taxon>
        <taxon>Arthrobacter</taxon>
    </lineage>
</organism>
<feature type="compositionally biased region" description="Low complexity" evidence="7">
    <location>
        <begin position="11"/>
        <end position="23"/>
    </location>
</feature>
<dbReference type="Gene3D" id="3.90.1150.10">
    <property type="entry name" value="Aspartate Aminotransferase, domain 1"/>
    <property type="match status" value="1"/>
</dbReference>
<dbReference type="InterPro" id="IPR015422">
    <property type="entry name" value="PyrdxlP-dep_Trfase_small"/>
</dbReference>
<dbReference type="Proteomes" id="UP001165368">
    <property type="component" value="Unassembled WGS sequence"/>
</dbReference>
<comment type="subunit">
    <text evidence="2 6">Homodimer.</text>
</comment>
<comment type="similarity">
    <text evidence="6">Belongs to the class-II pyridoxal-phosphate-dependent aminotransferase family.</text>
</comment>
<reference evidence="9" key="1">
    <citation type="submission" date="2022-01" db="EMBL/GenBank/DDBJ databases">
        <authorList>
            <person name="Jo J.-H."/>
            <person name="Im W.-T."/>
        </authorList>
    </citation>
    <scope>NUCLEOTIDE SEQUENCE</scope>
    <source>
        <strain evidence="9">I2-34</strain>
    </source>
</reference>
<comment type="function">
    <text evidence="6">Aminotransferase that catalyzes the conversion of aromatic amino acids and 2-oxoglutarate into corresponding aromatic oxo acids and L-glutamate.</text>
</comment>
<keyword evidence="10" id="KW-1185">Reference proteome</keyword>
<evidence type="ECO:0000256" key="4">
    <source>
        <dbReference type="ARBA" id="ARBA00022679"/>
    </source>
</evidence>
<dbReference type="GO" id="GO:0004400">
    <property type="term" value="F:histidinol-phosphate transaminase activity"/>
    <property type="evidence" value="ECO:0007669"/>
    <property type="project" value="UniProtKB-EC"/>
</dbReference>
<proteinExistence type="inferred from homology"/>
<evidence type="ECO:0000256" key="5">
    <source>
        <dbReference type="ARBA" id="ARBA00022898"/>
    </source>
</evidence>
<dbReference type="EC" id="2.6.1.57" evidence="6"/>
<evidence type="ECO:0000259" key="8">
    <source>
        <dbReference type="Pfam" id="PF00155"/>
    </source>
</evidence>
<dbReference type="HAMAP" id="MF_01513">
    <property type="entry name" value="Phe_aminotrans_2"/>
    <property type="match status" value="1"/>
</dbReference>
<dbReference type="CDD" id="cd00609">
    <property type="entry name" value="AAT_like"/>
    <property type="match status" value="1"/>
</dbReference>
<comment type="cofactor">
    <cofactor evidence="1 6">
        <name>pyridoxal 5'-phosphate</name>
        <dbReference type="ChEBI" id="CHEBI:597326"/>
    </cofactor>
</comment>
<keyword evidence="3 6" id="KW-0032">Aminotransferase</keyword>
<dbReference type="InterPro" id="IPR015424">
    <property type="entry name" value="PyrdxlP-dep_Trfase"/>
</dbReference>
<evidence type="ECO:0000256" key="3">
    <source>
        <dbReference type="ARBA" id="ARBA00022576"/>
    </source>
</evidence>
<gene>
    <name evidence="9" type="primary">hisC</name>
    <name evidence="6" type="synonym">pat</name>
    <name evidence="9" type="ORF">LVY72_08370</name>
</gene>
<dbReference type="InterPro" id="IPR024892">
    <property type="entry name" value="ArAT"/>
</dbReference>
<evidence type="ECO:0000256" key="6">
    <source>
        <dbReference type="HAMAP-Rule" id="MF_01513"/>
    </source>
</evidence>
<dbReference type="PANTHER" id="PTHR43643:SF3">
    <property type="entry name" value="HISTIDINOL-PHOSPHATE AMINOTRANSFERASE"/>
    <property type="match status" value="1"/>
</dbReference>
<dbReference type="InterPro" id="IPR005861">
    <property type="entry name" value="HisP_aminotrans"/>
</dbReference>
<keyword evidence="5 6" id="KW-0663">Pyridoxal phosphate</keyword>
<feature type="region of interest" description="Disordered" evidence="7">
    <location>
        <begin position="1"/>
        <end position="24"/>
    </location>
</feature>
<dbReference type="HAMAP" id="MF_01023">
    <property type="entry name" value="HisC_aminotrans_2"/>
    <property type="match status" value="1"/>
</dbReference>
<dbReference type="InterPro" id="IPR004839">
    <property type="entry name" value="Aminotransferase_I/II_large"/>
</dbReference>
<dbReference type="InterPro" id="IPR050106">
    <property type="entry name" value="HistidinolP_aminotransfase"/>
</dbReference>
<dbReference type="RefSeq" id="WP_237819625.1">
    <property type="nucleotide sequence ID" value="NZ_JAKLTQ010000004.1"/>
</dbReference>
<protein>
    <recommendedName>
        <fullName evidence="6">Aromatic amino acid aminotransferase</fullName>
        <shortName evidence="6">ArAT</shortName>
        <ecNumber evidence="6">2.6.1.57</ecNumber>
    </recommendedName>
</protein>
<evidence type="ECO:0000256" key="1">
    <source>
        <dbReference type="ARBA" id="ARBA00001933"/>
    </source>
</evidence>
<evidence type="ECO:0000313" key="10">
    <source>
        <dbReference type="Proteomes" id="UP001165368"/>
    </source>
</evidence>